<comment type="caution">
    <text evidence="2">The sequence shown here is derived from an EMBL/GenBank/DDBJ whole genome shotgun (WGS) entry which is preliminary data.</text>
</comment>
<dbReference type="Proteomes" id="UP000471521">
    <property type="component" value="Unassembled WGS sequence"/>
</dbReference>
<gene>
    <name evidence="2" type="ORF">GRX66_18105</name>
</gene>
<sequence>MDSLQRPTAEAADLDGDQWCRSCTSVLTRGPEPPSACHTDDDGELGVCYAPDGRGFHVDVDVCERGANGVYGGAVADDGDGHRDSSSNMATGWCENGKTVRDSGRGRTGRGARPAALREDGLSDVR</sequence>
<dbReference type="AlphaFoldDB" id="A0A6B0STN9"/>
<evidence type="ECO:0000256" key="1">
    <source>
        <dbReference type="SAM" id="MobiDB-lite"/>
    </source>
</evidence>
<protein>
    <submittedName>
        <fullName evidence="2">Uncharacterized protein</fullName>
    </submittedName>
</protein>
<name>A0A6B0STN9_9EURY</name>
<feature type="compositionally biased region" description="Basic and acidic residues" evidence="1">
    <location>
        <begin position="116"/>
        <end position="126"/>
    </location>
</feature>
<proteinExistence type="predicted"/>
<organism evidence="2 3">
    <name type="scientific">Halobacterium bonnevillei</name>
    <dbReference type="NCBI Taxonomy" id="2692200"/>
    <lineage>
        <taxon>Archaea</taxon>
        <taxon>Methanobacteriati</taxon>
        <taxon>Methanobacteriota</taxon>
        <taxon>Stenosarchaea group</taxon>
        <taxon>Halobacteria</taxon>
        <taxon>Halobacteriales</taxon>
        <taxon>Halobacteriaceae</taxon>
        <taxon>Halobacterium</taxon>
    </lineage>
</organism>
<evidence type="ECO:0000313" key="2">
    <source>
        <dbReference type="EMBL" id="MXR22402.1"/>
    </source>
</evidence>
<evidence type="ECO:0000313" key="3">
    <source>
        <dbReference type="Proteomes" id="UP000471521"/>
    </source>
</evidence>
<reference evidence="2 3" key="1">
    <citation type="submission" date="2019-12" db="EMBL/GenBank/DDBJ databases">
        <title>Isolation and characterization of three novel carbon monoxide-oxidizing members of Halobacteria from salione crusts and soils.</title>
        <authorList>
            <person name="Myers M.R."/>
            <person name="King G.M."/>
        </authorList>
    </citation>
    <scope>NUCLEOTIDE SEQUENCE [LARGE SCALE GENOMIC DNA]</scope>
    <source>
        <strain evidence="2 3">PCN9</strain>
    </source>
</reference>
<dbReference type="EMBL" id="WUUU01000269">
    <property type="protein sequence ID" value="MXR22402.1"/>
    <property type="molecule type" value="Genomic_DNA"/>
</dbReference>
<feature type="region of interest" description="Disordered" evidence="1">
    <location>
        <begin position="73"/>
        <end position="126"/>
    </location>
</feature>
<accession>A0A6B0STN9</accession>
<keyword evidence="3" id="KW-1185">Reference proteome</keyword>